<dbReference type="InterPro" id="IPR001712">
    <property type="entry name" value="T3SS_FHIPEP"/>
</dbReference>
<dbReference type="PANTHER" id="PTHR30161">
    <property type="entry name" value="FLAGELLAR EXPORT PROTEIN, MEMBRANE FLHA SUBUNIT-RELATED"/>
    <property type="match status" value="1"/>
</dbReference>
<name>A0A732JR22_SALEN</name>
<sequence>RISEVLQRLLSERVSVRNMKLIMEALALWAPREKDVINLVEHIRGAMARYICHKFANGGELRAVMVSAEVEDVIRKGIRQTSGSTFLSLDPEASANLMDLITLKLDDLLIAHKDLVLLTSVDVRRFIKKMIEGRFPDLEVLSFGEIADSKSVNVIKTI</sequence>
<gene>
    <name evidence="1" type="ORF">G4G70_003468</name>
</gene>
<evidence type="ECO:0000313" key="1">
    <source>
        <dbReference type="EMBL" id="HAE5119968.1"/>
    </source>
</evidence>
<dbReference type="InterPro" id="IPR042196">
    <property type="entry name" value="FHIPEP_4"/>
</dbReference>
<accession>A0A732JR22</accession>
<dbReference type="InterPro" id="IPR042193">
    <property type="entry name" value="FHIPEP_3"/>
</dbReference>
<reference evidence="1" key="1">
    <citation type="journal article" date="2018" name="Genome Biol.">
        <title>SKESA: strategic k-mer extension for scrupulous assemblies.</title>
        <authorList>
            <person name="Souvorov A."/>
            <person name="Agarwala R."/>
            <person name="Lipman D.J."/>
        </authorList>
    </citation>
    <scope>NUCLEOTIDE SEQUENCE</scope>
    <source>
        <strain evidence="1">S14BD01605</strain>
    </source>
</reference>
<proteinExistence type="predicted"/>
<dbReference type="PANTHER" id="PTHR30161:SF2">
    <property type="entry name" value="INVASION PROTEIN INVA"/>
    <property type="match status" value="1"/>
</dbReference>
<dbReference type="Gene3D" id="1.10.8.540">
    <property type="entry name" value="FHIPEP family, domain 3"/>
    <property type="match status" value="1"/>
</dbReference>
<dbReference type="GO" id="GO:0009306">
    <property type="term" value="P:protein secretion"/>
    <property type="evidence" value="ECO:0007669"/>
    <property type="project" value="InterPro"/>
</dbReference>
<dbReference type="Gene3D" id="3.40.50.12790">
    <property type="entry name" value="FHIPEP family, domain 4"/>
    <property type="match status" value="1"/>
</dbReference>
<dbReference type="Pfam" id="PF00771">
    <property type="entry name" value="FHIPEP"/>
    <property type="match status" value="1"/>
</dbReference>
<feature type="non-terminal residue" evidence="1">
    <location>
        <position position="1"/>
    </location>
</feature>
<comment type="caution">
    <text evidence="1">The sequence shown here is derived from an EMBL/GenBank/DDBJ whole genome shotgun (WGS) entry which is preliminary data.</text>
</comment>
<dbReference type="GO" id="GO:0005886">
    <property type="term" value="C:plasma membrane"/>
    <property type="evidence" value="ECO:0007669"/>
    <property type="project" value="TreeGrafter"/>
</dbReference>
<reference evidence="1" key="2">
    <citation type="submission" date="2018-07" db="EMBL/GenBank/DDBJ databases">
        <authorList>
            <consortium name="NCBI Pathogen Detection Project"/>
        </authorList>
    </citation>
    <scope>NUCLEOTIDE SEQUENCE</scope>
    <source>
        <strain evidence="1">S14BD01605</strain>
    </source>
</reference>
<dbReference type="AlphaFoldDB" id="A0A732JR22"/>
<organism evidence="1">
    <name type="scientific">Salmonella enteritidis</name>
    <dbReference type="NCBI Taxonomy" id="149539"/>
    <lineage>
        <taxon>Bacteria</taxon>
        <taxon>Pseudomonadati</taxon>
        <taxon>Pseudomonadota</taxon>
        <taxon>Gammaproteobacteria</taxon>
        <taxon>Enterobacterales</taxon>
        <taxon>Enterobacteriaceae</taxon>
        <taxon>Salmonella</taxon>
    </lineage>
</organism>
<dbReference type="EMBL" id="DAASDY010000076">
    <property type="protein sequence ID" value="HAE5119968.1"/>
    <property type="molecule type" value="Genomic_DNA"/>
</dbReference>
<protein>
    <submittedName>
        <fullName evidence="1">EscV/YscV/HrcV family type III secretion system export apparatus protein</fullName>
    </submittedName>
</protein>